<organism evidence="2 3">
    <name type="scientific">Eubacterium limosum</name>
    <dbReference type="NCBI Taxonomy" id="1736"/>
    <lineage>
        <taxon>Bacteria</taxon>
        <taxon>Bacillati</taxon>
        <taxon>Bacillota</taxon>
        <taxon>Clostridia</taxon>
        <taxon>Eubacteriales</taxon>
        <taxon>Eubacteriaceae</taxon>
        <taxon>Eubacterium</taxon>
    </lineage>
</organism>
<accession>A0AAC9QSS1</accession>
<dbReference type="Gene3D" id="3.40.50.12150">
    <property type="match status" value="1"/>
</dbReference>
<dbReference type="NCBIfam" id="TIGR03911">
    <property type="entry name" value="pyrrolys_PylD"/>
    <property type="match status" value="1"/>
</dbReference>
<dbReference type="AlphaFoldDB" id="A0AAC9QSS1"/>
<gene>
    <name evidence="2" type="ORF">B2M23_05185</name>
</gene>
<proteinExistence type="predicted"/>
<dbReference type="Gene3D" id="3.40.50.720">
    <property type="entry name" value="NAD(P)-binding Rossmann-like Domain"/>
    <property type="match status" value="1"/>
</dbReference>
<reference evidence="3" key="1">
    <citation type="journal article" date="2017" name="Sci. Rep.">
        <title>Determination of the Genome and Primary Transcriptome of Syngas Fermenting Eubacterium limosum ATCC 8486.</title>
        <authorList>
            <person name="Song Y."/>
            <person name="Shin J."/>
            <person name="Jeong Y."/>
            <person name="Jin S."/>
            <person name="Lee J.K."/>
            <person name="Kim D.R."/>
            <person name="Kim S.C."/>
            <person name="Cho S."/>
            <person name="Cho B.K."/>
        </authorList>
    </citation>
    <scope>NUCLEOTIDE SEQUENCE [LARGE SCALE GENOMIC DNA]</scope>
    <source>
        <strain evidence="3">ATCC 8486</strain>
    </source>
</reference>
<feature type="domain" description="Pyrrolysine biosynthesis protein PylD N-terminal" evidence="1">
    <location>
        <begin position="9"/>
        <end position="118"/>
    </location>
</feature>
<sequence>MTRLAESDINTISHSLESCDKILKKQTGKGLFELGCYAAGRALDFSRLKVAAVPVTTGIGIISGFCDTVASILRYLGAKAYVTEKSDVAGMEEACSRRTDILFMADDDAFGAFNVKKGIHSDNGSATGRSFAAALELAAGICGEPVLVLGAGPVGRAAVQYFLEKKARVFIYDLDIYRAGRLKEEFPTVIMLDEWQNRTWTRILDATTAGHFIPRAAVNGETVIAAPGMPLGVPPETAGKCAKVIHNTLELGVAAMLCEVV</sequence>
<evidence type="ECO:0000313" key="2">
    <source>
        <dbReference type="EMBL" id="ARD64973.1"/>
    </source>
</evidence>
<dbReference type="Proteomes" id="UP000192391">
    <property type="component" value="Chromosome"/>
</dbReference>
<dbReference type="RefSeq" id="WP_038352111.1">
    <property type="nucleotide sequence ID" value="NZ_CP019962.1"/>
</dbReference>
<dbReference type="KEGG" id="elim:B2M23_05185"/>
<dbReference type="EMBL" id="CP019962">
    <property type="protein sequence ID" value="ARD64973.1"/>
    <property type="molecule type" value="Genomic_DNA"/>
</dbReference>
<protein>
    <submittedName>
        <fullName evidence="2">3-methylornithyl-N6-L-lysine dehydrogenase PylD</fullName>
    </submittedName>
</protein>
<dbReference type="InterPro" id="IPR023914">
    <property type="entry name" value="Pyrrolys_PylD"/>
</dbReference>
<name>A0AAC9QSS1_EUBLI</name>
<dbReference type="SUPFAM" id="SSF51735">
    <property type="entry name" value="NAD(P)-binding Rossmann-fold domains"/>
    <property type="match status" value="1"/>
</dbReference>
<dbReference type="InterPro" id="IPR036291">
    <property type="entry name" value="NAD(P)-bd_dom_sf"/>
</dbReference>
<evidence type="ECO:0000259" key="1">
    <source>
        <dbReference type="Pfam" id="PF21455"/>
    </source>
</evidence>
<evidence type="ECO:0000313" key="3">
    <source>
        <dbReference type="Proteomes" id="UP000192391"/>
    </source>
</evidence>
<dbReference type="Pfam" id="PF21455">
    <property type="entry name" value="PylD_N"/>
    <property type="match status" value="1"/>
</dbReference>
<dbReference type="InterPro" id="IPR048757">
    <property type="entry name" value="PylD_N"/>
</dbReference>